<dbReference type="RefSeq" id="WP_265726367.1">
    <property type="nucleotide sequence ID" value="NZ_JAOSLC020000002.1"/>
</dbReference>
<keyword evidence="3" id="KW-1133">Transmembrane helix</keyword>
<protein>
    <submittedName>
        <fullName evidence="4">Tetratricopeptide repeat protein</fullName>
    </submittedName>
</protein>
<dbReference type="Pfam" id="PF13181">
    <property type="entry name" value="TPR_8"/>
    <property type="match status" value="2"/>
</dbReference>
<dbReference type="SUPFAM" id="SSF48452">
    <property type="entry name" value="TPR-like"/>
    <property type="match status" value="3"/>
</dbReference>
<feature type="transmembrane region" description="Helical" evidence="3">
    <location>
        <begin position="408"/>
        <end position="427"/>
    </location>
</feature>
<dbReference type="Proteomes" id="UP001151478">
    <property type="component" value="Unassembled WGS sequence"/>
</dbReference>
<evidence type="ECO:0000256" key="2">
    <source>
        <dbReference type="SAM" id="Coils"/>
    </source>
</evidence>
<keyword evidence="5" id="KW-1185">Reference proteome</keyword>
<comment type="caution">
    <text evidence="4">The sequence shown here is derived from an EMBL/GenBank/DDBJ whole genome shotgun (WGS) entry which is preliminary data.</text>
</comment>
<evidence type="ECO:0000256" key="3">
    <source>
        <dbReference type="SAM" id="Phobius"/>
    </source>
</evidence>
<feature type="repeat" description="TPR" evidence="1">
    <location>
        <begin position="293"/>
        <end position="326"/>
    </location>
</feature>
<feature type="repeat" description="TPR" evidence="1">
    <location>
        <begin position="253"/>
        <end position="286"/>
    </location>
</feature>
<organism evidence="4 5">
    <name type="scientific">Polaribacter ponticola</name>
    <dbReference type="NCBI Taxonomy" id="2978475"/>
    <lineage>
        <taxon>Bacteria</taxon>
        <taxon>Pseudomonadati</taxon>
        <taxon>Bacteroidota</taxon>
        <taxon>Flavobacteriia</taxon>
        <taxon>Flavobacteriales</taxon>
        <taxon>Flavobacteriaceae</taxon>
    </lineage>
</organism>
<dbReference type="InterPro" id="IPR011990">
    <property type="entry name" value="TPR-like_helical_dom_sf"/>
</dbReference>
<dbReference type="SMART" id="SM00028">
    <property type="entry name" value="TPR"/>
    <property type="match status" value="4"/>
</dbReference>
<dbReference type="EMBL" id="JAOSLC020000002">
    <property type="protein sequence ID" value="MDD7913532.1"/>
    <property type="molecule type" value="Genomic_DNA"/>
</dbReference>
<evidence type="ECO:0000313" key="5">
    <source>
        <dbReference type="Proteomes" id="UP001151478"/>
    </source>
</evidence>
<dbReference type="Gene3D" id="1.25.40.10">
    <property type="entry name" value="Tetratricopeptide repeat domain"/>
    <property type="match status" value="2"/>
</dbReference>
<keyword evidence="3" id="KW-0472">Membrane</keyword>
<evidence type="ECO:0000313" key="4">
    <source>
        <dbReference type="EMBL" id="MDD7913532.1"/>
    </source>
</evidence>
<keyword evidence="1" id="KW-0802">TPR repeat</keyword>
<dbReference type="PROSITE" id="PS50005">
    <property type="entry name" value="TPR"/>
    <property type="match status" value="2"/>
</dbReference>
<reference evidence="4" key="1">
    <citation type="submission" date="2023-02" db="EMBL/GenBank/DDBJ databases">
        <title>Polaribacter ponticola sp. nov., isolated from seawater.</title>
        <authorList>
            <person name="Baek J.H."/>
            <person name="Kim J.M."/>
            <person name="Choi D.G."/>
            <person name="Jeon C.O."/>
        </authorList>
    </citation>
    <scope>NUCLEOTIDE SEQUENCE</scope>
    <source>
        <strain evidence="4">MSW5</strain>
    </source>
</reference>
<keyword evidence="3" id="KW-0812">Transmembrane</keyword>
<keyword evidence="2" id="KW-0175">Coiled coil</keyword>
<name>A0ABT5S867_9FLAO</name>
<dbReference type="InterPro" id="IPR019734">
    <property type="entry name" value="TPR_rpt"/>
</dbReference>
<proteinExistence type="predicted"/>
<accession>A0ABT5S867</accession>
<evidence type="ECO:0000256" key="1">
    <source>
        <dbReference type="PROSITE-ProRule" id="PRU00339"/>
    </source>
</evidence>
<sequence>MLNAQTTRNDSIQNYFKQIEASIDLTHNLKRAANIEDILLKKVKLTKKNEKANTLLELYKFYKYKNSNVASKYNNDALEYSKSICFNKGVLKAQYNNAYLLFVNGNFDTSTDLLNKIDSSKNHTQFPNINSDIKCLKSLIHSERGEYDIALDLALKLLDLGEKERNDYILMKAHGALLHYYIRNENYSKALNHCLKGLDYTLKIKETQYLHFKVDEIARILFHLGDTAGALETYNFFLKLEQKTVPPGDYIQSIVYMNMSDIYTSIDKFKEAQNYISKALTLNYKNNFKFRIPRALILQANIYLKEKNITKAIEFYEKSLTAAEEINAFDVVQSTSKTLGDLYKTIGDSSKSFEYMALHNSIKDSHFTNEKEQKIVILEAQRKIKEITQKQKILSLENEAQKNKIQTIISILVGLLSLSFIILFSYLKVKNKNKLLYNRSLELAKIQLEMRNKIIALESTAPIVKENNKEDDAVLEKANTSNTIDENVKNIILNKLNKLEKELFFLDKNCTLRDIAQQLKTNPKYLSQVINQEKNLILAII</sequence>
<feature type="coiled-coil region" evidence="2">
    <location>
        <begin position="377"/>
        <end position="404"/>
    </location>
</feature>
<gene>
    <name evidence="4" type="ORF">N5A56_003460</name>
</gene>